<dbReference type="EMBL" id="MCGT01000013">
    <property type="protein sequence ID" value="ORX54616.1"/>
    <property type="molecule type" value="Genomic_DNA"/>
</dbReference>
<keyword evidence="2" id="KW-0521">NADP</keyword>
<gene>
    <name evidence="5" type="ORF">DM01DRAFT_1335754</name>
</gene>
<sequence length="250" mass="26563">MDVKTLFNVKDKVVLVTGGGRGIGLMIATGFVASGAKVYISSRSAEVCAKVASELTAMGPGTCDSIPGDLQKEEDIQSIIQKLSEKEDHLDILVNNSGANWAAPVDKYPSKAFEKVMNLNVNRVFTLTQACLPLLRAKASAEEPSRVINIGSINGLIVPNLETYAYAASKAALHHLTRHLASRLGPDHIVMMAETLRRDGEKIVAGIPVRRIGRPDDIAGACLFLSSRAGSFVNGAVLVLDGGSHISAKM</sequence>
<dbReference type="STRING" id="101127.A0A1X2GIT3"/>
<reference evidence="5 6" key="1">
    <citation type="submission" date="2016-07" db="EMBL/GenBank/DDBJ databases">
        <title>Pervasive Adenine N6-methylation of Active Genes in Fungi.</title>
        <authorList>
            <consortium name="DOE Joint Genome Institute"/>
            <person name="Mondo S.J."/>
            <person name="Dannebaum R.O."/>
            <person name="Kuo R.C."/>
            <person name="Labutti K."/>
            <person name="Haridas S."/>
            <person name="Kuo A."/>
            <person name="Salamov A."/>
            <person name="Ahrendt S.R."/>
            <person name="Lipzen A."/>
            <person name="Sullivan W."/>
            <person name="Andreopoulos W.B."/>
            <person name="Clum A."/>
            <person name="Lindquist E."/>
            <person name="Daum C."/>
            <person name="Ramamoorthy G.K."/>
            <person name="Gryganskyi A."/>
            <person name="Culley D."/>
            <person name="Magnuson J.K."/>
            <person name="James T.Y."/>
            <person name="O'Malley M.A."/>
            <person name="Stajich J.E."/>
            <person name="Spatafora J.W."/>
            <person name="Visel A."/>
            <person name="Grigoriev I.V."/>
        </authorList>
    </citation>
    <scope>NUCLEOTIDE SEQUENCE [LARGE SCALE GENOMIC DNA]</scope>
    <source>
        <strain evidence="5 6">NRRL 3301</strain>
    </source>
</reference>
<dbReference type="InterPro" id="IPR052178">
    <property type="entry name" value="Sec_Metab_Biosynth_SDR"/>
</dbReference>
<dbReference type="Proteomes" id="UP000242146">
    <property type="component" value="Unassembled WGS sequence"/>
</dbReference>
<dbReference type="SUPFAM" id="SSF51735">
    <property type="entry name" value="NAD(P)-binding Rossmann-fold domains"/>
    <property type="match status" value="1"/>
</dbReference>
<keyword evidence="3" id="KW-0560">Oxidoreductase</keyword>
<comment type="caution">
    <text evidence="5">The sequence shown here is derived from an EMBL/GenBank/DDBJ whole genome shotgun (WGS) entry which is preliminary data.</text>
</comment>
<dbReference type="GO" id="GO:0016491">
    <property type="term" value="F:oxidoreductase activity"/>
    <property type="evidence" value="ECO:0007669"/>
    <property type="project" value="UniProtKB-KW"/>
</dbReference>
<comment type="similarity">
    <text evidence="1 4">Belongs to the short-chain dehydrogenases/reductases (SDR) family.</text>
</comment>
<dbReference type="Gene3D" id="3.40.50.720">
    <property type="entry name" value="NAD(P)-binding Rossmann-like Domain"/>
    <property type="match status" value="1"/>
</dbReference>
<dbReference type="PANTHER" id="PTHR43618">
    <property type="entry name" value="7-ALPHA-HYDROXYSTEROID DEHYDROGENASE"/>
    <property type="match status" value="1"/>
</dbReference>
<proteinExistence type="inferred from homology"/>
<keyword evidence="6" id="KW-1185">Reference proteome</keyword>
<dbReference type="PROSITE" id="PS00061">
    <property type="entry name" value="ADH_SHORT"/>
    <property type="match status" value="1"/>
</dbReference>
<dbReference type="FunFam" id="3.40.50.720:FF:000084">
    <property type="entry name" value="Short-chain dehydrogenase reductase"/>
    <property type="match status" value="1"/>
</dbReference>
<dbReference type="AlphaFoldDB" id="A0A1X2GIT3"/>
<evidence type="ECO:0000313" key="6">
    <source>
        <dbReference type="Proteomes" id="UP000242146"/>
    </source>
</evidence>
<evidence type="ECO:0000256" key="3">
    <source>
        <dbReference type="ARBA" id="ARBA00023002"/>
    </source>
</evidence>
<dbReference type="PRINTS" id="PR00080">
    <property type="entry name" value="SDRFAMILY"/>
</dbReference>
<organism evidence="5 6">
    <name type="scientific">Hesseltinella vesiculosa</name>
    <dbReference type="NCBI Taxonomy" id="101127"/>
    <lineage>
        <taxon>Eukaryota</taxon>
        <taxon>Fungi</taxon>
        <taxon>Fungi incertae sedis</taxon>
        <taxon>Mucoromycota</taxon>
        <taxon>Mucoromycotina</taxon>
        <taxon>Mucoromycetes</taxon>
        <taxon>Mucorales</taxon>
        <taxon>Cunninghamellaceae</taxon>
        <taxon>Hesseltinella</taxon>
    </lineage>
</organism>
<dbReference type="Pfam" id="PF00106">
    <property type="entry name" value="adh_short"/>
    <property type="match status" value="1"/>
</dbReference>
<name>A0A1X2GIT3_9FUNG</name>
<dbReference type="PRINTS" id="PR00081">
    <property type="entry name" value="GDHRDH"/>
</dbReference>
<dbReference type="InterPro" id="IPR002347">
    <property type="entry name" value="SDR_fam"/>
</dbReference>
<dbReference type="InterPro" id="IPR020904">
    <property type="entry name" value="Sc_DH/Rdtase_CS"/>
</dbReference>
<protein>
    <submittedName>
        <fullName evidence="5">NAD(P)-binding protein</fullName>
    </submittedName>
</protein>
<dbReference type="InterPro" id="IPR036291">
    <property type="entry name" value="NAD(P)-bd_dom_sf"/>
</dbReference>
<dbReference type="OrthoDB" id="294295at2759"/>
<evidence type="ECO:0000256" key="4">
    <source>
        <dbReference type="RuleBase" id="RU000363"/>
    </source>
</evidence>
<dbReference type="PANTHER" id="PTHR43618:SF17">
    <property type="entry name" value="RHAMNOLIPIDS BIOSYNTHESIS 3-OXOACYL-[ACYL-CARRIER-PROTEIN] REDUCTASE"/>
    <property type="match status" value="1"/>
</dbReference>
<evidence type="ECO:0000256" key="2">
    <source>
        <dbReference type="ARBA" id="ARBA00022857"/>
    </source>
</evidence>
<accession>A0A1X2GIT3</accession>
<evidence type="ECO:0000313" key="5">
    <source>
        <dbReference type="EMBL" id="ORX54616.1"/>
    </source>
</evidence>
<evidence type="ECO:0000256" key="1">
    <source>
        <dbReference type="ARBA" id="ARBA00006484"/>
    </source>
</evidence>